<evidence type="ECO:0000313" key="2">
    <source>
        <dbReference type="EMBL" id="ONK55699.1"/>
    </source>
</evidence>
<evidence type="ECO:0000256" key="1">
    <source>
        <dbReference type="SAM" id="MobiDB-lite"/>
    </source>
</evidence>
<dbReference type="Proteomes" id="UP000243459">
    <property type="component" value="Chromosome 10"/>
</dbReference>
<dbReference type="EMBL" id="CM007390">
    <property type="protein sequence ID" value="ONK55699.1"/>
    <property type="molecule type" value="Genomic_DNA"/>
</dbReference>
<organism evidence="2 3">
    <name type="scientific">Asparagus officinalis</name>
    <name type="common">Garden asparagus</name>
    <dbReference type="NCBI Taxonomy" id="4686"/>
    <lineage>
        <taxon>Eukaryota</taxon>
        <taxon>Viridiplantae</taxon>
        <taxon>Streptophyta</taxon>
        <taxon>Embryophyta</taxon>
        <taxon>Tracheophyta</taxon>
        <taxon>Spermatophyta</taxon>
        <taxon>Magnoliopsida</taxon>
        <taxon>Liliopsida</taxon>
        <taxon>Asparagales</taxon>
        <taxon>Asparagaceae</taxon>
        <taxon>Asparagoideae</taxon>
        <taxon>Asparagus</taxon>
    </lineage>
</organism>
<feature type="region of interest" description="Disordered" evidence="1">
    <location>
        <begin position="71"/>
        <end position="95"/>
    </location>
</feature>
<proteinExistence type="predicted"/>
<sequence length="115" mass="12949">MTDINLIPVAFFIVPLASPLGECKIIRKRVRKTNFSEIEERRGFEDHPFSKSPLNVGQGVSMWMKLIRDESSSTEGRDCRKPSMSVDTSSRQSAGFHVAEESRKVHCEDVVSHLG</sequence>
<keyword evidence="3" id="KW-1185">Reference proteome</keyword>
<dbReference type="Gramene" id="ONK55699">
    <property type="protein sequence ID" value="ONK55699"/>
    <property type="gene ID" value="A4U43_C10F100"/>
</dbReference>
<evidence type="ECO:0000313" key="3">
    <source>
        <dbReference type="Proteomes" id="UP000243459"/>
    </source>
</evidence>
<dbReference type="AlphaFoldDB" id="A0A5P1DZY6"/>
<name>A0A5P1DZY6_ASPOF</name>
<protein>
    <submittedName>
        <fullName evidence="2">Uncharacterized protein</fullName>
    </submittedName>
</protein>
<reference evidence="3" key="1">
    <citation type="journal article" date="2017" name="Nat. Commun.">
        <title>The asparagus genome sheds light on the origin and evolution of a young Y chromosome.</title>
        <authorList>
            <person name="Harkess A."/>
            <person name="Zhou J."/>
            <person name="Xu C."/>
            <person name="Bowers J.E."/>
            <person name="Van der Hulst R."/>
            <person name="Ayyampalayam S."/>
            <person name="Mercati F."/>
            <person name="Riccardi P."/>
            <person name="McKain M.R."/>
            <person name="Kakrana A."/>
            <person name="Tang H."/>
            <person name="Ray J."/>
            <person name="Groenendijk J."/>
            <person name="Arikit S."/>
            <person name="Mathioni S.M."/>
            <person name="Nakano M."/>
            <person name="Shan H."/>
            <person name="Telgmann-Rauber A."/>
            <person name="Kanno A."/>
            <person name="Yue Z."/>
            <person name="Chen H."/>
            <person name="Li W."/>
            <person name="Chen Y."/>
            <person name="Xu X."/>
            <person name="Zhang Y."/>
            <person name="Luo S."/>
            <person name="Chen H."/>
            <person name="Gao J."/>
            <person name="Mao Z."/>
            <person name="Pires J.C."/>
            <person name="Luo M."/>
            <person name="Kudrna D."/>
            <person name="Wing R.A."/>
            <person name="Meyers B.C."/>
            <person name="Yi K."/>
            <person name="Kong H."/>
            <person name="Lavrijsen P."/>
            <person name="Sunseri F."/>
            <person name="Falavigna A."/>
            <person name="Ye Y."/>
            <person name="Leebens-Mack J.H."/>
            <person name="Chen G."/>
        </authorList>
    </citation>
    <scope>NUCLEOTIDE SEQUENCE [LARGE SCALE GENOMIC DNA]</scope>
    <source>
        <strain evidence="3">cv. DH0086</strain>
    </source>
</reference>
<gene>
    <name evidence="2" type="ORF">A4U43_C10F100</name>
</gene>
<feature type="compositionally biased region" description="Basic and acidic residues" evidence="1">
    <location>
        <begin position="71"/>
        <end position="81"/>
    </location>
</feature>
<accession>A0A5P1DZY6</accession>